<feature type="compositionally biased region" description="Gly residues" evidence="2">
    <location>
        <begin position="462"/>
        <end position="471"/>
    </location>
</feature>
<dbReference type="EMBL" id="FN648214">
    <property type="protein sequence ID" value="CBJ25957.1"/>
    <property type="molecule type" value="Genomic_DNA"/>
</dbReference>
<protein>
    <submittedName>
        <fullName evidence="3">Uncharacterized protein</fullName>
    </submittedName>
</protein>
<feature type="coiled-coil region" evidence="1">
    <location>
        <begin position="335"/>
        <end position="375"/>
    </location>
</feature>
<accession>D7FMR0</accession>
<keyword evidence="1" id="KW-0175">Coiled coil</keyword>
<feature type="region of interest" description="Disordered" evidence="2">
    <location>
        <begin position="211"/>
        <end position="251"/>
    </location>
</feature>
<evidence type="ECO:0000313" key="4">
    <source>
        <dbReference type="Proteomes" id="UP000002630"/>
    </source>
</evidence>
<organism evidence="3 4">
    <name type="scientific">Ectocarpus siliculosus</name>
    <name type="common">Brown alga</name>
    <name type="synonym">Conferva siliculosa</name>
    <dbReference type="NCBI Taxonomy" id="2880"/>
    <lineage>
        <taxon>Eukaryota</taxon>
        <taxon>Sar</taxon>
        <taxon>Stramenopiles</taxon>
        <taxon>Ochrophyta</taxon>
        <taxon>PX clade</taxon>
        <taxon>Phaeophyceae</taxon>
        <taxon>Ectocarpales</taxon>
        <taxon>Ectocarpaceae</taxon>
        <taxon>Ectocarpus</taxon>
    </lineage>
</organism>
<feature type="compositionally biased region" description="Polar residues" evidence="2">
    <location>
        <begin position="228"/>
        <end position="239"/>
    </location>
</feature>
<proteinExistence type="predicted"/>
<gene>
    <name evidence="3" type="ORF">Esi_0017_0203</name>
</gene>
<sequence length="471" mass="48773">MDPFDPDAIIHVLSRCEACQMGQVGTRVCVEKGHHATVASVKRSARGSNFVDPYTEEEVDARYRLMLKPGEPLHIIKTNAVIDGAVKFAPGTVFQQPPNTKSQTLLGCFKNGVPLHDFVLGGNNSGAAAAAALAKKERELEMDDRQPKRRALSQGLNPGSAKKGPVAPMVTVKKPPTATTPTATATLSEKAAVQGLSGVTSQYFTRAELEELEAEEEGTGRPGKRQGTRSSSVAGQSHAGNGAVWDGTPAAAQGADSATQLELLSAAEGELRVAFDAHMKYLSEVEEAKRAEMAAFQRAGEAALQNMERSRKATTDDGLRLHKAFLNQRQRITRLRMEEVDQERARNQVESEKREARLKAEKEALSRACEQEAAELGNAWAVVEAAAGFAPEGGGSGGGDGGNNNGDKMQHLVAAAAGGGGGGGGAGPAGQNGVVGAAGAEAVNGSGEGGGQSPPGLLPGIAGEGNGTVGE</sequence>
<dbReference type="Proteomes" id="UP000002630">
    <property type="component" value="Linkage Group LG24"/>
</dbReference>
<reference evidence="3 4" key="1">
    <citation type="journal article" date="2010" name="Nature">
        <title>The Ectocarpus genome and the independent evolution of multicellularity in brown algae.</title>
        <authorList>
            <person name="Cock J.M."/>
            <person name="Sterck L."/>
            <person name="Rouze P."/>
            <person name="Scornet D."/>
            <person name="Allen A.E."/>
            <person name="Amoutzias G."/>
            <person name="Anthouard V."/>
            <person name="Artiguenave F."/>
            <person name="Aury J.M."/>
            <person name="Badger J.H."/>
            <person name="Beszteri B."/>
            <person name="Billiau K."/>
            <person name="Bonnet E."/>
            <person name="Bothwell J.H."/>
            <person name="Bowler C."/>
            <person name="Boyen C."/>
            <person name="Brownlee C."/>
            <person name="Carrano C.J."/>
            <person name="Charrier B."/>
            <person name="Cho G.Y."/>
            <person name="Coelho S.M."/>
            <person name="Collen J."/>
            <person name="Corre E."/>
            <person name="Da Silva C."/>
            <person name="Delage L."/>
            <person name="Delaroque N."/>
            <person name="Dittami S.M."/>
            <person name="Doulbeau S."/>
            <person name="Elias M."/>
            <person name="Farnham G."/>
            <person name="Gachon C.M."/>
            <person name="Gschloessl B."/>
            <person name="Heesch S."/>
            <person name="Jabbari K."/>
            <person name="Jubin C."/>
            <person name="Kawai H."/>
            <person name="Kimura K."/>
            <person name="Kloareg B."/>
            <person name="Kupper F.C."/>
            <person name="Lang D."/>
            <person name="Le Bail A."/>
            <person name="Leblanc C."/>
            <person name="Lerouge P."/>
            <person name="Lohr M."/>
            <person name="Lopez P.J."/>
            <person name="Martens C."/>
            <person name="Maumus F."/>
            <person name="Michel G."/>
            <person name="Miranda-Saavedra D."/>
            <person name="Morales J."/>
            <person name="Moreau H."/>
            <person name="Motomura T."/>
            <person name="Nagasato C."/>
            <person name="Napoli C.A."/>
            <person name="Nelson D.R."/>
            <person name="Nyvall-Collen P."/>
            <person name="Peters A.F."/>
            <person name="Pommier C."/>
            <person name="Potin P."/>
            <person name="Poulain J."/>
            <person name="Quesneville H."/>
            <person name="Read B."/>
            <person name="Rensing S.A."/>
            <person name="Ritter A."/>
            <person name="Rousvoal S."/>
            <person name="Samanta M."/>
            <person name="Samson G."/>
            <person name="Schroeder D.C."/>
            <person name="Segurens B."/>
            <person name="Strittmatter M."/>
            <person name="Tonon T."/>
            <person name="Tregear J.W."/>
            <person name="Valentin K."/>
            <person name="von Dassow P."/>
            <person name="Yamagishi T."/>
            <person name="Van de Peer Y."/>
            <person name="Wincker P."/>
        </authorList>
    </citation>
    <scope>NUCLEOTIDE SEQUENCE [LARGE SCALE GENOMIC DNA]</scope>
    <source>
        <strain evidence="4">Ec32 / CCAP1310/4</strain>
    </source>
</reference>
<keyword evidence="4" id="KW-1185">Reference proteome</keyword>
<feature type="compositionally biased region" description="Low complexity" evidence="2">
    <location>
        <begin position="175"/>
        <end position="186"/>
    </location>
</feature>
<evidence type="ECO:0000256" key="1">
    <source>
        <dbReference type="SAM" id="Coils"/>
    </source>
</evidence>
<evidence type="ECO:0000313" key="3">
    <source>
        <dbReference type="EMBL" id="CBJ25957.1"/>
    </source>
</evidence>
<name>D7FMR0_ECTSI</name>
<dbReference type="EMBL" id="FN649749">
    <property type="protein sequence ID" value="CBJ25957.1"/>
    <property type="molecule type" value="Genomic_DNA"/>
</dbReference>
<dbReference type="AlphaFoldDB" id="D7FMR0"/>
<feature type="region of interest" description="Disordered" evidence="2">
    <location>
        <begin position="440"/>
        <end position="471"/>
    </location>
</feature>
<dbReference type="InParanoid" id="D7FMR0"/>
<evidence type="ECO:0000256" key="2">
    <source>
        <dbReference type="SAM" id="MobiDB-lite"/>
    </source>
</evidence>
<feature type="region of interest" description="Disordered" evidence="2">
    <location>
        <begin position="139"/>
        <end position="186"/>
    </location>
</feature>